<dbReference type="EMBL" id="CAJFCV020000001">
    <property type="protein sequence ID" value="CAG9084987.1"/>
    <property type="molecule type" value="Genomic_DNA"/>
</dbReference>
<dbReference type="SMR" id="A0A7I8XHY0"/>
<protein>
    <submittedName>
        <fullName evidence="5">(pine wood nematode) hypothetical protein</fullName>
    </submittedName>
</protein>
<feature type="domain" description="PDZ" evidence="3">
    <location>
        <begin position="397"/>
        <end position="477"/>
    </location>
</feature>
<dbReference type="InterPro" id="IPR008144">
    <property type="entry name" value="Guanylate_kin-like_dom"/>
</dbReference>
<gene>
    <name evidence="5" type="ORF">BXYJ_LOCUS1566</name>
</gene>
<dbReference type="SUPFAM" id="SSF50156">
    <property type="entry name" value="PDZ domain-like"/>
    <property type="match status" value="3"/>
</dbReference>
<dbReference type="InterPro" id="IPR000906">
    <property type="entry name" value="ZU5_dom"/>
</dbReference>
<dbReference type="Proteomes" id="UP000659654">
    <property type="component" value="Unassembled WGS sequence"/>
</dbReference>
<dbReference type="PANTHER" id="PTHR13865:SF28">
    <property type="entry name" value="POLYCHAETOID, ISOFORM O"/>
    <property type="match status" value="1"/>
</dbReference>
<feature type="region of interest" description="Disordered" evidence="1">
    <location>
        <begin position="355"/>
        <end position="375"/>
    </location>
</feature>
<dbReference type="Gene3D" id="3.40.50.300">
    <property type="entry name" value="P-loop containing nucleotide triphosphate hydrolases"/>
    <property type="match status" value="1"/>
</dbReference>
<dbReference type="AlphaFoldDB" id="A0A7I8XHY0"/>
<dbReference type="PANTHER" id="PTHR13865">
    <property type="entry name" value="TIGHT JUNCTION PROTEIN"/>
    <property type="match status" value="1"/>
</dbReference>
<dbReference type="Gene3D" id="2.30.42.10">
    <property type="match status" value="3"/>
</dbReference>
<dbReference type="Proteomes" id="UP000582659">
    <property type="component" value="Unassembled WGS sequence"/>
</dbReference>
<reference evidence="5" key="1">
    <citation type="submission" date="2020-09" db="EMBL/GenBank/DDBJ databases">
        <authorList>
            <person name="Kikuchi T."/>
        </authorList>
    </citation>
    <scope>NUCLEOTIDE SEQUENCE</scope>
    <source>
        <strain evidence="5">Ka4C1</strain>
    </source>
</reference>
<dbReference type="Gene3D" id="2.30.30.40">
    <property type="entry name" value="SH3 Domains"/>
    <property type="match status" value="1"/>
</dbReference>
<feature type="compositionally biased region" description="Polar residues" evidence="1">
    <location>
        <begin position="892"/>
        <end position="902"/>
    </location>
</feature>
<evidence type="ECO:0000259" key="4">
    <source>
        <dbReference type="PROSITE" id="PS51145"/>
    </source>
</evidence>
<dbReference type="CDD" id="cd06728">
    <property type="entry name" value="PDZ2_ZO1-like_ds"/>
    <property type="match status" value="1"/>
</dbReference>
<dbReference type="PROSITE" id="PS50106">
    <property type="entry name" value="PDZ"/>
    <property type="match status" value="3"/>
</dbReference>
<comment type="caution">
    <text evidence="5">The sequence shown here is derived from an EMBL/GenBank/DDBJ whole genome shotgun (WGS) entry which is preliminary data.</text>
</comment>
<proteinExistence type="predicted"/>
<dbReference type="InterPro" id="IPR001478">
    <property type="entry name" value="PDZ"/>
</dbReference>
<name>A0A7I8XHY0_BURXY</name>
<accession>A0A7I8XHY0</accession>
<dbReference type="PROSITE" id="PS50052">
    <property type="entry name" value="GUANYLATE_KINASE_2"/>
    <property type="match status" value="1"/>
</dbReference>
<evidence type="ECO:0000313" key="5">
    <source>
        <dbReference type="EMBL" id="CAD5209700.1"/>
    </source>
</evidence>
<feature type="domain" description="ZU5" evidence="4">
    <location>
        <begin position="907"/>
        <end position="1036"/>
    </location>
</feature>
<dbReference type="GO" id="GO:0050839">
    <property type="term" value="F:cell adhesion molecule binding"/>
    <property type="evidence" value="ECO:0007669"/>
    <property type="project" value="TreeGrafter"/>
</dbReference>
<organism evidence="5 6">
    <name type="scientific">Bursaphelenchus xylophilus</name>
    <name type="common">Pinewood nematode worm</name>
    <name type="synonym">Aphelenchoides xylophilus</name>
    <dbReference type="NCBI Taxonomy" id="6326"/>
    <lineage>
        <taxon>Eukaryota</taxon>
        <taxon>Metazoa</taxon>
        <taxon>Ecdysozoa</taxon>
        <taxon>Nematoda</taxon>
        <taxon>Chromadorea</taxon>
        <taxon>Rhabditida</taxon>
        <taxon>Tylenchina</taxon>
        <taxon>Tylenchomorpha</taxon>
        <taxon>Aphelenchoidea</taxon>
        <taxon>Aphelenchoididae</taxon>
        <taxon>Bursaphelenchus</taxon>
    </lineage>
</organism>
<evidence type="ECO:0000259" key="3">
    <source>
        <dbReference type="PROSITE" id="PS50106"/>
    </source>
</evidence>
<dbReference type="GO" id="GO:0005886">
    <property type="term" value="C:plasma membrane"/>
    <property type="evidence" value="ECO:0007669"/>
    <property type="project" value="TreeGrafter"/>
</dbReference>
<dbReference type="SMART" id="SM00218">
    <property type="entry name" value="ZU5"/>
    <property type="match status" value="1"/>
</dbReference>
<dbReference type="GO" id="GO:0005923">
    <property type="term" value="C:bicellular tight junction"/>
    <property type="evidence" value="ECO:0007669"/>
    <property type="project" value="TreeGrafter"/>
</dbReference>
<evidence type="ECO:0000313" key="6">
    <source>
        <dbReference type="Proteomes" id="UP000659654"/>
    </source>
</evidence>
<keyword evidence="6" id="KW-1185">Reference proteome</keyword>
<dbReference type="Gene3D" id="2.60.220.30">
    <property type="match status" value="1"/>
</dbReference>
<evidence type="ECO:0000256" key="1">
    <source>
        <dbReference type="SAM" id="MobiDB-lite"/>
    </source>
</evidence>
<dbReference type="GO" id="GO:0150105">
    <property type="term" value="P:protein localization to cell-cell junction"/>
    <property type="evidence" value="ECO:0007669"/>
    <property type="project" value="TreeGrafter"/>
</dbReference>
<feature type="compositionally biased region" description="Low complexity" evidence="1">
    <location>
        <begin position="361"/>
        <end position="372"/>
    </location>
</feature>
<feature type="domain" description="Guanylate kinase-like" evidence="2">
    <location>
        <begin position="649"/>
        <end position="748"/>
    </location>
</feature>
<dbReference type="Pfam" id="PF00625">
    <property type="entry name" value="Guanylate_kin"/>
    <property type="match status" value="1"/>
</dbReference>
<feature type="domain" description="PDZ" evidence="3">
    <location>
        <begin position="96"/>
        <end position="180"/>
    </location>
</feature>
<dbReference type="GO" id="GO:0045216">
    <property type="term" value="P:cell-cell junction organization"/>
    <property type="evidence" value="ECO:0007669"/>
    <property type="project" value="TreeGrafter"/>
</dbReference>
<dbReference type="InterPro" id="IPR008145">
    <property type="entry name" value="GK/Ca_channel_bsu"/>
</dbReference>
<dbReference type="Pfam" id="PF00791">
    <property type="entry name" value="ZU5"/>
    <property type="match status" value="1"/>
</dbReference>
<dbReference type="EMBL" id="CAJFDI010000001">
    <property type="protein sequence ID" value="CAD5209700.1"/>
    <property type="molecule type" value="Genomic_DNA"/>
</dbReference>
<feature type="domain" description="PDZ" evidence="3">
    <location>
        <begin position="204"/>
        <end position="282"/>
    </location>
</feature>
<dbReference type="Pfam" id="PF00595">
    <property type="entry name" value="PDZ"/>
    <property type="match status" value="3"/>
</dbReference>
<dbReference type="SMART" id="SM00228">
    <property type="entry name" value="PDZ"/>
    <property type="match status" value="3"/>
</dbReference>
<feature type="region of interest" description="Disordered" evidence="1">
    <location>
        <begin position="869"/>
        <end position="902"/>
    </location>
</feature>
<dbReference type="OrthoDB" id="418634at2759"/>
<evidence type="ECO:0000259" key="2">
    <source>
        <dbReference type="PROSITE" id="PS50052"/>
    </source>
</evidence>
<sequence length="1036" mass="115771">MLLRSWQYFSHKKEKTGTERCVFGNLSQTERTVGRAKGDGMPKVASELFCGPVSAVMSGPTWTMDVGPDVNGRPEDMREDEVSTSGDYRVSWQLFSVNLLRSRDNGFGIGISGGKDNPNLARLNDYSDLVVADPSIIVTDVLPRGPAANIVKENDRIIAVNGVSLENVDYITAVNVMKSSDRLNMIVKRRIPLPCLEYEQRTLKFTLSKSRKKDDFGIVLGCKFYIKEINNPKLAEKEPGLKENDNVLRINGQLLEGLSLDEATRLLQRSREKLSLVVQRDVKRGTAGSRWPSQTTVYERLGSVPITPRQSPIPATYHHDAHVSRKDDMELGKRYSEPIGSEYFNQHPTPSQNALLNRGRTSSQTPSTCSSPRLNHFPIVPQASSVITDNSEKPGETVRFKKTGSTSLGIRVIGGNQVGIFVSAVQEDSPAAKNGIRVGCRLNEVNGQSFKGKTREEAVEMLLNLADDVTVKYENSLDDFYLVKNYQLGDSFYIRTLFSHLKKTMKNEVCFSEGDIFHVTDTLHNGSVGMWQVQKVYSSLDQDQKPEEMQGVIPNARNADVLAKQETADYSTISRTLFRKRVGPKKIKPGDAQTKAELGLPAYERVVLKKPAFKRPLVIFGPLADVARQLLLTNFRPYFQAVDEDGPIRISAINRIIESDKHCVLNIGPCSVEKLQAAQYAPIVILIDVDSRSRIRELRAKAGVATISARKLLDYSTKIKKHYSHLLTATLDALKEDGWFDALRMLIVHLQDRRVWIPEVAHFPADEVVLFPNLSEQDDISRSDYGVLGTKSPTESPRMMSSLTSTPMSGHHNFVYLGDNELNQDSKNNLLNEVDPCATQVPVNGKNKNDLYYQHSNGDNRRILAQDQAARLKQPEQKPPSNGVPYIDDQDNNAAPETTSSPHKVIDEVYAVLDWNGGTVRCPESGVELILPAMALSFGKSQKLFIKVIEEQSQSDEDILSPIVTCGPQGLQFNRPVELRLPYKANRDPKNNNILDGMTQFVLKTGSENTWKNIELLEPPVQNTQNNYISVFTDHF</sequence>
<dbReference type="PROSITE" id="PS51145">
    <property type="entry name" value="ZU5"/>
    <property type="match status" value="1"/>
</dbReference>
<dbReference type="InterPro" id="IPR027417">
    <property type="entry name" value="P-loop_NTPase"/>
</dbReference>
<dbReference type="SUPFAM" id="SSF52540">
    <property type="entry name" value="P-loop containing nucleoside triphosphate hydrolases"/>
    <property type="match status" value="1"/>
</dbReference>
<dbReference type="GO" id="GO:0098609">
    <property type="term" value="P:cell-cell adhesion"/>
    <property type="evidence" value="ECO:0007669"/>
    <property type="project" value="TreeGrafter"/>
</dbReference>
<dbReference type="SMART" id="SM00072">
    <property type="entry name" value="GuKc"/>
    <property type="match status" value="1"/>
</dbReference>
<dbReference type="InterPro" id="IPR036034">
    <property type="entry name" value="PDZ_sf"/>
</dbReference>